<evidence type="ECO:0000313" key="2">
    <source>
        <dbReference type="Ensembl" id="ENSGACP00000050842.1"/>
    </source>
</evidence>
<keyword evidence="3" id="KW-1185">Reference proteome</keyword>
<dbReference type="Ensembl" id="ENSGACT00000082538.1">
    <property type="protein sequence ID" value="ENSGACP00000050842.1"/>
    <property type="gene ID" value="ENSGACG00000032852.1"/>
</dbReference>
<dbReference type="InterPro" id="IPR016186">
    <property type="entry name" value="C-type_lectin-like/link_sf"/>
</dbReference>
<dbReference type="PANTHER" id="PTHR45784">
    <property type="entry name" value="C-TYPE LECTIN DOMAIN FAMILY 20 MEMBER A-RELATED"/>
    <property type="match status" value="1"/>
</dbReference>
<dbReference type="PANTHER" id="PTHR45784:SF3">
    <property type="entry name" value="C-TYPE LECTIN DOMAIN FAMILY 4 MEMBER K-LIKE-RELATED"/>
    <property type="match status" value="1"/>
</dbReference>
<dbReference type="Pfam" id="PF00059">
    <property type="entry name" value="Lectin_C"/>
    <property type="match status" value="1"/>
</dbReference>
<reference evidence="2" key="3">
    <citation type="submission" date="2025-09" db="UniProtKB">
        <authorList>
            <consortium name="Ensembl"/>
        </authorList>
    </citation>
    <scope>IDENTIFICATION</scope>
</reference>
<dbReference type="PROSITE" id="PS50041">
    <property type="entry name" value="C_TYPE_LECTIN_2"/>
    <property type="match status" value="1"/>
</dbReference>
<protein>
    <recommendedName>
        <fullName evidence="1">C-type lectin domain-containing protein</fullName>
    </recommendedName>
</protein>
<dbReference type="Gene3D" id="3.10.100.10">
    <property type="entry name" value="Mannose-Binding Protein A, subunit A"/>
    <property type="match status" value="1"/>
</dbReference>
<dbReference type="AlphaFoldDB" id="A0AAQ4QIY7"/>
<name>A0AAQ4QIY7_GASAC</name>
<sequence length="191" mass="21085">MCFSLLSPSKGSVCVLLQVAHQAGKSSSAKTDGVKLSGTLFSPQTVSDFQYILMKVEYDWMTASSYCSEHYQGLATITTQENITRINSLMKAYPTRAAWIGLYDDVSGWKWSLPDEGVTAGAQKEFWNWQQGQPDNNGSDERCVSMTAGGLWRDNSCTLVGHTDMFECYVTRGATEENRFHLACLTVCGSS</sequence>
<reference evidence="2 3" key="1">
    <citation type="journal article" date="2021" name="G3 (Bethesda)">
        <title>Improved contiguity of the threespine stickleback genome using long-read sequencing.</title>
        <authorList>
            <person name="Nath S."/>
            <person name="Shaw D.E."/>
            <person name="White M.A."/>
        </authorList>
    </citation>
    <scope>NUCLEOTIDE SEQUENCE [LARGE SCALE GENOMIC DNA]</scope>
    <source>
        <strain evidence="2 3">Lake Benthic</strain>
    </source>
</reference>
<proteinExistence type="predicted"/>
<dbReference type="SUPFAM" id="SSF56436">
    <property type="entry name" value="C-type lectin-like"/>
    <property type="match status" value="1"/>
</dbReference>
<organism evidence="2 3">
    <name type="scientific">Gasterosteus aculeatus aculeatus</name>
    <name type="common">three-spined stickleback</name>
    <dbReference type="NCBI Taxonomy" id="481459"/>
    <lineage>
        <taxon>Eukaryota</taxon>
        <taxon>Metazoa</taxon>
        <taxon>Chordata</taxon>
        <taxon>Craniata</taxon>
        <taxon>Vertebrata</taxon>
        <taxon>Euteleostomi</taxon>
        <taxon>Actinopterygii</taxon>
        <taxon>Neopterygii</taxon>
        <taxon>Teleostei</taxon>
        <taxon>Neoteleostei</taxon>
        <taxon>Acanthomorphata</taxon>
        <taxon>Eupercaria</taxon>
        <taxon>Perciformes</taxon>
        <taxon>Cottioidei</taxon>
        <taxon>Gasterosteales</taxon>
        <taxon>Gasterosteidae</taxon>
        <taxon>Gasterosteus</taxon>
    </lineage>
</organism>
<accession>A0AAQ4QIY7</accession>
<reference evidence="2" key="2">
    <citation type="submission" date="2025-08" db="UniProtKB">
        <authorList>
            <consortium name="Ensembl"/>
        </authorList>
    </citation>
    <scope>IDENTIFICATION</scope>
</reference>
<dbReference type="InterPro" id="IPR001304">
    <property type="entry name" value="C-type_lectin-like"/>
</dbReference>
<feature type="domain" description="C-type lectin" evidence="1">
    <location>
        <begin position="46"/>
        <end position="157"/>
    </location>
</feature>
<evidence type="ECO:0000313" key="3">
    <source>
        <dbReference type="Proteomes" id="UP000007635"/>
    </source>
</evidence>
<evidence type="ECO:0000259" key="1">
    <source>
        <dbReference type="PROSITE" id="PS50041"/>
    </source>
</evidence>
<dbReference type="Proteomes" id="UP000007635">
    <property type="component" value="Chromosome VII"/>
</dbReference>
<dbReference type="SMART" id="SM00034">
    <property type="entry name" value="CLECT"/>
    <property type="match status" value="1"/>
</dbReference>
<dbReference type="GeneTree" id="ENSGT01150000287579"/>
<dbReference type="InterPro" id="IPR016187">
    <property type="entry name" value="CTDL_fold"/>
</dbReference>